<evidence type="ECO:0000256" key="1">
    <source>
        <dbReference type="ARBA" id="ARBA00005445"/>
    </source>
</evidence>
<organism evidence="4 5">
    <name type="scientific">Friedmanniomyces simplex</name>
    <dbReference type="NCBI Taxonomy" id="329884"/>
    <lineage>
        <taxon>Eukaryota</taxon>
        <taxon>Fungi</taxon>
        <taxon>Dikarya</taxon>
        <taxon>Ascomycota</taxon>
        <taxon>Pezizomycotina</taxon>
        <taxon>Dothideomycetes</taxon>
        <taxon>Dothideomycetidae</taxon>
        <taxon>Mycosphaerellales</taxon>
        <taxon>Teratosphaeriaceae</taxon>
        <taxon>Friedmanniomyces</taxon>
    </lineage>
</organism>
<gene>
    <name evidence="4" type="ORF">B0A55_05837</name>
</gene>
<evidence type="ECO:0000313" key="5">
    <source>
        <dbReference type="Proteomes" id="UP000309340"/>
    </source>
</evidence>
<evidence type="ECO:0000313" key="4">
    <source>
        <dbReference type="EMBL" id="TKA76791.1"/>
    </source>
</evidence>
<comment type="caution">
    <text evidence="4">The sequence shown here is derived from an EMBL/GenBank/DDBJ whole genome shotgun (WGS) entry which is preliminary data.</text>
</comment>
<keyword evidence="5" id="KW-1185">Reference proteome</keyword>
<keyword evidence="2 3" id="KW-0732">Signal</keyword>
<name>A0A4U0XK77_9PEZI</name>
<dbReference type="Pfam" id="PF11999">
    <property type="entry name" value="Ice_binding"/>
    <property type="match status" value="1"/>
</dbReference>
<accession>A0A4U0XK77</accession>
<feature type="signal peptide" evidence="3">
    <location>
        <begin position="1"/>
        <end position="19"/>
    </location>
</feature>
<evidence type="ECO:0008006" key="6">
    <source>
        <dbReference type="Google" id="ProtNLM"/>
    </source>
</evidence>
<dbReference type="EMBL" id="NAJQ01000153">
    <property type="protein sequence ID" value="TKA76791.1"/>
    <property type="molecule type" value="Genomic_DNA"/>
</dbReference>
<protein>
    <recommendedName>
        <fullName evidence="6">Ice-binding protein</fullName>
    </recommendedName>
</protein>
<dbReference type="InterPro" id="IPR021884">
    <property type="entry name" value="Ice-bd_prot"/>
</dbReference>
<dbReference type="OrthoDB" id="10264374at2759"/>
<evidence type="ECO:0000256" key="2">
    <source>
        <dbReference type="ARBA" id="ARBA00022729"/>
    </source>
</evidence>
<reference evidence="4 5" key="1">
    <citation type="submission" date="2017-03" db="EMBL/GenBank/DDBJ databases">
        <title>Genomes of endolithic fungi from Antarctica.</title>
        <authorList>
            <person name="Coleine C."/>
            <person name="Masonjones S."/>
            <person name="Stajich J.E."/>
        </authorList>
    </citation>
    <scope>NUCLEOTIDE SEQUENCE [LARGE SCALE GENOMIC DNA]</scope>
    <source>
        <strain evidence="4 5">CCFEE 5184</strain>
    </source>
</reference>
<evidence type="ECO:0000256" key="3">
    <source>
        <dbReference type="SAM" id="SignalP"/>
    </source>
</evidence>
<dbReference type="AlphaFoldDB" id="A0A4U0XK77"/>
<sequence length="393" mass="39368">MLCSKAFVCALGLGALADAQLSLGTASGYGVFAASTITNTGLTTVGARIGLSPGSSITGFLPGINLGEDIDNAAAVQAKADIQSLYNALVAMPATTVLTGQDLGGQTLDAGVYSFASSGGLTGILTLDGQGDPNAVFVFQFGSTLTTATAAAVVLINGAQACNVYWQVGSSATLGTATVFAGIVVAEASITVTTGTSLLGGGFYALTAAVTLDTNIIDPLGACGLASPPAPTSTSTTATTPTAISTTAPPATVTTTTTSTLTVPASTTTITVSDTVTVTQTVATSTTTCHSTTTKVSTHSTTKTASATACPKKSALEARGRGHPITKTKTETTECAGHTHTMRPSSTHTVKATCTSTSTIWHTQSSTTTWTSTKRPACTTHAKAKREHARALE</sequence>
<dbReference type="Proteomes" id="UP000309340">
    <property type="component" value="Unassembled WGS sequence"/>
</dbReference>
<feature type="chain" id="PRO_5020721782" description="Ice-binding protein" evidence="3">
    <location>
        <begin position="20"/>
        <end position="393"/>
    </location>
</feature>
<comment type="similarity">
    <text evidence="1">Belongs to the ice-binding protein family.</text>
</comment>
<proteinExistence type="inferred from homology"/>